<dbReference type="RefSeq" id="WP_317903800.1">
    <property type="nucleotide sequence ID" value="NZ_JAIRBC010000039.1"/>
</dbReference>
<proteinExistence type="predicted"/>
<dbReference type="Proteomes" id="UP001200642">
    <property type="component" value="Unassembled WGS sequence"/>
</dbReference>
<dbReference type="AlphaFoldDB" id="A0AAE3EYF7"/>
<evidence type="ECO:0000313" key="2">
    <source>
        <dbReference type="EMBL" id="MCG2462664.1"/>
    </source>
</evidence>
<reference evidence="2" key="1">
    <citation type="submission" date="2023-02" db="EMBL/GenBank/DDBJ databases">
        <title>Genome of Flavobacteriaceae gen. nov. sp. strain F89.</title>
        <authorList>
            <person name="Wang Y."/>
        </authorList>
    </citation>
    <scope>NUCLEOTIDE SEQUENCE</scope>
    <source>
        <strain evidence="2">F89</strain>
    </source>
</reference>
<name>A0AAE3EYF7_9FLAO</name>
<comment type="caution">
    <text evidence="2">The sequence shown here is derived from an EMBL/GenBank/DDBJ whole genome shotgun (WGS) entry which is preliminary data.</text>
</comment>
<dbReference type="Pfam" id="PF13776">
    <property type="entry name" value="DUF4172"/>
    <property type="match status" value="1"/>
</dbReference>
<organism evidence="2 3">
    <name type="scientific">Cerina litoralis</name>
    <dbReference type="NCBI Taxonomy" id="2874477"/>
    <lineage>
        <taxon>Bacteria</taxon>
        <taxon>Pseudomonadati</taxon>
        <taxon>Bacteroidota</taxon>
        <taxon>Flavobacteriia</taxon>
        <taxon>Flavobacteriales</taxon>
        <taxon>Flavobacteriaceae</taxon>
        <taxon>Cerina</taxon>
    </lineage>
</organism>
<dbReference type="InterPro" id="IPR025230">
    <property type="entry name" value="DUF4172"/>
</dbReference>
<gene>
    <name evidence="2" type="ORF">K8352_18020</name>
</gene>
<feature type="non-terminal residue" evidence="2">
    <location>
        <position position="89"/>
    </location>
</feature>
<dbReference type="EMBL" id="JAIRBC010000039">
    <property type="protein sequence ID" value="MCG2462664.1"/>
    <property type="molecule type" value="Genomic_DNA"/>
</dbReference>
<accession>A0AAE3EYF7</accession>
<feature type="domain" description="DUF4172" evidence="1">
    <location>
        <begin position="3"/>
        <end position="84"/>
    </location>
</feature>
<evidence type="ECO:0000313" key="3">
    <source>
        <dbReference type="Proteomes" id="UP001200642"/>
    </source>
</evidence>
<sequence>MRYNWQQKDWPHFRYDTTGIEDLLFQFAERTGRIGGFFQGLPQHLQSDAIIDMMVSEAIKTSEIEGEYLSRKDVMSSIKRNLGLNPELP</sequence>
<keyword evidence="3" id="KW-1185">Reference proteome</keyword>
<evidence type="ECO:0000259" key="1">
    <source>
        <dbReference type="Pfam" id="PF13776"/>
    </source>
</evidence>
<protein>
    <submittedName>
        <fullName evidence="2">DUF4172 domain-containing protein</fullName>
    </submittedName>
</protein>